<reference evidence="1 2" key="1">
    <citation type="submission" date="2013-11" db="EMBL/GenBank/DDBJ databases">
        <title>Draft genome of the bovine lungworm Dictyocaulus viviparus.</title>
        <authorList>
            <person name="Mitreva M."/>
        </authorList>
    </citation>
    <scope>NUCLEOTIDE SEQUENCE [LARGE SCALE GENOMIC DNA]</scope>
    <source>
        <strain evidence="1 2">HannoverDv2000</strain>
    </source>
</reference>
<dbReference type="Gene3D" id="1.20.1060.10">
    <property type="entry name" value="Taq DNA Polymerase, Chain T, domain 4"/>
    <property type="match status" value="1"/>
</dbReference>
<dbReference type="OrthoDB" id="275278at2759"/>
<organism evidence="1 2">
    <name type="scientific">Dictyocaulus viviparus</name>
    <name type="common">Bovine lungworm</name>
    <dbReference type="NCBI Taxonomy" id="29172"/>
    <lineage>
        <taxon>Eukaryota</taxon>
        <taxon>Metazoa</taxon>
        <taxon>Ecdysozoa</taxon>
        <taxon>Nematoda</taxon>
        <taxon>Chromadorea</taxon>
        <taxon>Rhabditida</taxon>
        <taxon>Rhabditina</taxon>
        <taxon>Rhabditomorpha</taxon>
        <taxon>Strongyloidea</taxon>
        <taxon>Metastrongylidae</taxon>
        <taxon>Dictyocaulus</taxon>
    </lineage>
</organism>
<dbReference type="SUPFAM" id="SSF56672">
    <property type="entry name" value="DNA/RNA polymerases"/>
    <property type="match status" value="1"/>
</dbReference>
<reference evidence="2" key="2">
    <citation type="journal article" date="2016" name="Sci. Rep.">
        <title>Dictyocaulus viviparus genome, variome and transcriptome elucidate lungworm biology and support future intervention.</title>
        <authorList>
            <person name="McNulty S.N."/>
            <person name="Strube C."/>
            <person name="Rosa B.A."/>
            <person name="Martin J.C."/>
            <person name="Tyagi R."/>
            <person name="Choi Y.J."/>
            <person name="Wang Q."/>
            <person name="Hallsworth Pepin K."/>
            <person name="Zhang X."/>
            <person name="Ozersky P."/>
            <person name="Wilson R.K."/>
            <person name="Sternberg P.W."/>
            <person name="Gasser R.B."/>
            <person name="Mitreva M."/>
        </authorList>
    </citation>
    <scope>NUCLEOTIDE SEQUENCE [LARGE SCALE GENOMIC DNA]</scope>
    <source>
        <strain evidence="2">HannoverDv2000</strain>
    </source>
</reference>
<sequence>MNTLYTPIIETNRKIISVLHLAFLAHLRDGDFVLPLPEVASKFKWSFDYRHFLRMNPRISACTQSYLASRLVDILSPLVVACSSKDSLNLEISALQAVNRMCLNGFEFDNELCLNLLGKLRKQMELLELECHDFAGKSFNLDSSIQVSENENRNFSFQK</sequence>
<dbReference type="Proteomes" id="UP000053766">
    <property type="component" value="Unassembled WGS sequence"/>
</dbReference>
<gene>
    <name evidence="1" type="ORF">DICVIV_10509</name>
</gene>
<accession>A0A0D8XFL8</accession>
<proteinExistence type="predicted"/>
<dbReference type="AlphaFoldDB" id="A0A0D8XFL8"/>
<dbReference type="InterPro" id="IPR043502">
    <property type="entry name" value="DNA/RNA_pol_sf"/>
</dbReference>
<dbReference type="EMBL" id="KN716556">
    <property type="protein sequence ID" value="KJH43465.1"/>
    <property type="molecule type" value="Genomic_DNA"/>
</dbReference>
<evidence type="ECO:0000313" key="2">
    <source>
        <dbReference type="Proteomes" id="UP000053766"/>
    </source>
</evidence>
<keyword evidence="2" id="KW-1185">Reference proteome</keyword>
<name>A0A0D8XFL8_DICVI</name>
<protein>
    <submittedName>
        <fullName evidence="1">Uncharacterized protein</fullName>
    </submittedName>
</protein>
<evidence type="ECO:0000313" key="1">
    <source>
        <dbReference type="EMBL" id="KJH43465.1"/>
    </source>
</evidence>